<dbReference type="InterPro" id="IPR036388">
    <property type="entry name" value="WH-like_DNA-bd_sf"/>
</dbReference>
<dbReference type="InterPro" id="IPR036390">
    <property type="entry name" value="WH_DNA-bd_sf"/>
</dbReference>
<dbReference type="AlphaFoldDB" id="A0A1G9RR21"/>
<keyword evidence="6" id="KW-1185">Reference proteome</keyword>
<evidence type="ECO:0000256" key="2">
    <source>
        <dbReference type="ARBA" id="ARBA00023125"/>
    </source>
</evidence>
<evidence type="ECO:0000313" key="6">
    <source>
        <dbReference type="Proteomes" id="UP000198901"/>
    </source>
</evidence>
<dbReference type="GO" id="GO:0003677">
    <property type="term" value="F:DNA binding"/>
    <property type="evidence" value="ECO:0007669"/>
    <property type="project" value="UniProtKB-KW"/>
</dbReference>
<feature type="domain" description="HTH hxlR-type" evidence="4">
    <location>
        <begin position="39"/>
        <end position="141"/>
    </location>
</feature>
<evidence type="ECO:0000256" key="1">
    <source>
        <dbReference type="ARBA" id="ARBA00023015"/>
    </source>
</evidence>
<evidence type="ECO:0000256" key="3">
    <source>
        <dbReference type="ARBA" id="ARBA00023163"/>
    </source>
</evidence>
<dbReference type="Proteomes" id="UP000198901">
    <property type="component" value="Unassembled WGS sequence"/>
</dbReference>
<dbReference type="PROSITE" id="PS51118">
    <property type="entry name" value="HTH_HXLR"/>
    <property type="match status" value="1"/>
</dbReference>
<keyword evidence="2" id="KW-0238">DNA-binding</keyword>
<gene>
    <name evidence="5" type="ORF">SAMN04488090_2998</name>
</gene>
<dbReference type="SUPFAM" id="SSF46785">
    <property type="entry name" value="Winged helix' DNA-binding domain"/>
    <property type="match status" value="1"/>
</dbReference>
<dbReference type="Gene3D" id="1.10.10.10">
    <property type="entry name" value="Winged helix-like DNA-binding domain superfamily/Winged helix DNA-binding domain"/>
    <property type="match status" value="1"/>
</dbReference>
<reference evidence="5 6" key="1">
    <citation type="submission" date="2016-10" db="EMBL/GenBank/DDBJ databases">
        <authorList>
            <person name="de Groot N.N."/>
        </authorList>
    </citation>
    <scope>NUCLEOTIDE SEQUENCE [LARGE SCALE GENOMIC DNA]</scope>
    <source>
        <strain evidence="5 6">DSM 21668</strain>
    </source>
</reference>
<accession>A0A1G9RR21</accession>
<sequence length="144" mass="17161">MWFFFEYRSKTRFKRYTFVICYKKDTDYKKDTMHTTDNCKKARLAIQDTLDVVGGKWKLVLLTVLMDEKRRFRELSRVAGITPRILSKELQELEQHGLISRTVLDTRPITVEYAVTPYCETLKEVLDAMHKWGTVHRDRVMHGQ</sequence>
<dbReference type="Pfam" id="PF01638">
    <property type="entry name" value="HxlR"/>
    <property type="match status" value="1"/>
</dbReference>
<dbReference type="PANTHER" id="PTHR33204">
    <property type="entry name" value="TRANSCRIPTIONAL REGULATOR, MARR FAMILY"/>
    <property type="match status" value="1"/>
</dbReference>
<keyword evidence="3" id="KW-0804">Transcription</keyword>
<name>A0A1G9RR21_9BACT</name>
<evidence type="ECO:0000259" key="4">
    <source>
        <dbReference type="PROSITE" id="PS51118"/>
    </source>
</evidence>
<organism evidence="5 6">
    <name type="scientific">Siphonobacter aquaeclarae</name>
    <dbReference type="NCBI Taxonomy" id="563176"/>
    <lineage>
        <taxon>Bacteria</taxon>
        <taxon>Pseudomonadati</taxon>
        <taxon>Bacteroidota</taxon>
        <taxon>Cytophagia</taxon>
        <taxon>Cytophagales</taxon>
        <taxon>Cytophagaceae</taxon>
        <taxon>Siphonobacter</taxon>
    </lineage>
</organism>
<keyword evidence="1" id="KW-0805">Transcription regulation</keyword>
<proteinExistence type="predicted"/>
<dbReference type="STRING" id="563176.SAMN04488090_2998"/>
<dbReference type="InterPro" id="IPR002577">
    <property type="entry name" value="HTH_HxlR"/>
</dbReference>
<dbReference type="EMBL" id="FNGS01000005">
    <property type="protein sequence ID" value="SDM25604.1"/>
    <property type="molecule type" value="Genomic_DNA"/>
</dbReference>
<dbReference type="PANTHER" id="PTHR33204:SF29">
    <property type="entry name" value="TRANSCRIPTIONAL REGULATOR"/>
    <property type="match status" value="1"/>
</dbReference>
<protein>
    <submittedName>
        <fullName evidence="5">Transcriptional regulator, HxlR family</fullName>
    </submittedName>
</protein>
<evidence type="ECO:0000313" key="5">
    <source>
        <dbReference type="EMBL" id="SDM25604.1"/>
    </source>
</evidence>